<evidence type="ECO:0000256" key="1">
    <source>
        <dbReference type="SAM" id="MobiDB-lite"/>
    </source>
</evidence>
<dbReference type="SUPFAM" id="SSF54001">
    <property type="entry name" value="Cysteine proteinases"/>
    <property type="match status" value="1"/>
</dbReference>
<dbReference type="InterPro" id="IPR038765">
    <property type="entry name" value="Papain-like_cys_pep_sf"/>
</dbReference>
<gene>
    <name evidence="2" type="ORF">PVAP13_7NG040300</name>
</gene>
<organism evidence="2 3">
    <name type="scientific">Panicum virgatum</name>
    <name type="common">Blackwell switchgrass</name>
    <dbReference type="NCBI Taxonomy" id="38727"/>
    <lineage>
        <taxon>Eukaryota</taxon>
        <taxon>Viridiplantae</taxon>
        <taxon>Streptophyta</taxon>
        <taxon>Embryophyta</taxon>
        <taxon>Tracheophyta</taxon>
        <taxon>Spermatophyta</taxon>
        <taxon>Magnoliopsida</taxon>
        <taxon>Liliopsida</taxon>
        <taxon>Poales</taxon>
        <taxon>Poaceae</taxon>
        <taxon>PACMAD clade</taxon>
        <taxon>Panicoideae</taxon>
        <taxon>Panicodae</taxon>
        <taxon>Paniceae</taxon>
        <taxon>Panicinae</taxon>
        <taxon>Panicum</taxon>
        <taxon>Panicum sect. Hiantes</taxon>
    </lineage>
</organism>
<accession>A0A8T0PX03</accession>
<dbReference type="EMBL" id="CM029050">
    <property type="protein sequence ID" value="KAG2565438.1"/>
    <property type="molecule type" value="Genomic_DNA"/>
</dbReference>
<reference evidence="2" key="1">
    <citation type="submission" date="2020-05" db="EMBL/GenBank/DDBJ databases">
        <title>WGS assembly of Panicum virgatum.</title>
        <authorList>
            <person name="Lovell J.T."/>
            <person name="Jenkins J."/>
            <person name="Shu S."/>
            <person name="Juenger T.E."/>
            <person name="Schmutz J."/>
        </authorList>
    </citation>
    <scope>NUCLEOTIDE SEQUENCE</scope>
    <source>
        <strain evidence="2">AP13</strain>
    </source>
</reference>
<comment type="caution">
    <text evidence="2">The sequence shown here is derived from an EMBL/GenBank/DDBJ whole genome shotgun (WGS) entry which is preliminary data.</text>
</comment>
<proteinExistence type="predicted"/>
<dbReference type="Proteomes" id="UP000823388">
    <property type="component" value="Chromosome 7N"/>
</dbReference>
<dbReference type="AlphaFoldDB" id="A0A8T0PX03"/>
<feature type="region of interest" description="Disordered" evidence="1">
    <location>
        <begin position="98"/>
        <end position="134"/>
    </location>
</feature>
<keyword evidence="3" id="KW-1185">Reference proteome</keyword>
<evidence type="ECO:0000313" key="3">
    <source>
        <dbReference type="Proteomes" id="UP000823388"/>
    </source>
</evidence>
<protein>
    <submittedName>
        <fullName evidence="2">Uncharacterized protein</fullName>
    </submittedName>
</protein>
<name>A0A8T0PX03_PANVG</name>
<evidence type="ECO:0000313" key="2">
    <source>
        <dbReference type="EMBL" id="KAG2565438.1"/>
    </source>
</evidence>
<dbReference type="Gene3D" id="3.40.395.10">
    <property type="entry name" value="Adenoviral Proteinase, Chain A"/>
    <property type="match status" value="1"/>
</dbReference>
<sequence>MKWFFYQLILRKHIGILLLSMLQSVGYKCSIRCVHSWDAVTSMLFCSCGLFLINFVEYWTGDVLSDTIRQRDMKGFRLKLAAILISYLSVRRGRPLFPSNDDGPGSPNDVVEIEDPKQRNTTPIKGKRDRDGNSIVDQHGTTDIILMQQNSTWSHRDRSKDSFLDSISNRNLNLDKKEMIGILCDYITSIDDAVTLDKSWV</sequence>